<dbReference type="Pfam" id="PF00072">
    <property type="entry name" value="Response_reg"/>
    <property type="match status" value="1"/>
</dbReference>
<dbReference type="InterPro" id="IPR016032">
    <property type="entry name" value="Sig_transdc_resp-reg_C-effctor"/>
</dbReference>
<evidence type="ECO:0000256" key="3">
    <source>
        <dbReference type="PROSITE-ProRule" id="PRU01091"/>
    </source>
</evidence>
<dbReference type="InterPro" id="IPR039420">
    <property type="entry name" value="WalR-like"/>
</dbReference>
<dbReference type="InterPro" id="IPR001867">
    <property type="entry name" value="OmpR/PhoB-type_DNA-bd"/>
</dbReference>
<evidence type="ECO:0000256" key="1">
    <source>
        <dbReference type="ARBA" id="ARBA00023125"/>
    </source>
</evidence>
<gene>
    <name evidence="6" type="ORF">KK137_00695</name>
</gene>
<name>A0ABS5W0R7_9SPHN</name>
<dbReference type="PANTHER" id="PTHR48111">
    <property type="entry name" value="REGULATOR OF RPOS"/>
    <property type="match status" value="1"/>
</dbReference>
<keyword evidence="7" id="KW-1185">Reference proteome</keyword>
<evidence type="ECO:0000313" key="7">
    <source>
        <dbReference type="Proteomes" id="UP000811255"/>
    </source>
</evidence>
<dbReference type="Gene3D" id="3.40.50.2300">
    <property type="match status" value="1"/>
</dbReference>
<organism evidence="6 7">
    <name type="scientific">Croceibacterium selenioxidans</name>
    <dbReference type="NCBI Taxonomy" id="2838833"/>
    <lineage>
        <taxon>Bacteria</taxon>
        <taxon>Pseudomonadati</taxon>
        <taxon>Pseudomonadota</taxon>
        <taxon>Alphaproteobacteria</taxon>
        <taxon>Sphingomonadales</taxon>
        <taxon>Erythrobacteraceae</taxon>
        <taxon>Croceibacterium</taxon>
    </lineage>
</organism>
<dbReference type="InterPro" id="IPR036388">
    <property type="entry name" value="WH-like_DNA-bd_sf"/>
</dbReference>
<dbReference type="InterPro" id="IPR001789">
    <property type="entry name" value="Sig_transdc_resp-reg_receiver"/>
</dbReference>
<dbReference type="SUPFAM" id="SSF52172">
    <property type="entry name" value="CheY-like"/>
    <property type="match status" value="1"/>
</dbReference>
<dbReference type="CDD" id="cd00383">
    <property type="entry name" value="trans_reg_C"/>
    <property type="match status" value="1"/>
</dbReference>
<dbReference type="Gene3D" id="6.10.250.690">
    <property type="match status" value="1"/>
</dbReference>
<dbReference type="CDD" id="cd19935">
    <property type="entry name" value="REC_OmpR_CusR-like"/>
    <property type="match status" value="1"/>
</dbReference>
<evidence type="ECO:0000256" key="2">
    <source>
        <dbReference type="PROSITE-ProRule" id="PRU00169"/>
    </source>
</evidence>
<dbReference type="Gene3D" id="1.10.10.10">
    <property type="entry name" value="Winged helix-like DNA-binding domain superfamily/Winged helix DNA-binding domain"/>
    <property type="match status" value="1"/>
</dbReference>
<dbReference type="PROSITE" id="PS51755">
    <property type="entry name" value="OMPR_PHOB"/>
    <property type="match status" value="1"/>
</dbReference>
<sequence>MQVLLIEDDTRVAEFVAGGLRQAGHQVDVRHDGRDGLIQATSETYDVIVLDRMLPNVDGLKILQTLRATGDTTPVLILSALADVDERVRGLKAGGDDYLGKPFALSELLARVEALARRAPQSDAPVTGFEIDNLVIDLLGHTAQRGGRRIDLTSREFRILVCLAENAGRVVTRSMLLEQVWDYSFDPQTNVIDQHISKLRQKIDREFERPLIHTVRGSGYVLRAG</sequence>
<dbReference type="PANTHER" id="PTHR48111:SF76">
    <property type="entry name" value="TWO-COMPONENT RESPONSE REGULATOR"/>
    <property type="match status" value="1"/>
</dbReference>
<keyword evidence="1 3" id="KW-0238">DNA-binding</keyword>
<dbReference type="Pfam" id="PF00486">
    <property type="entry name" value="Trans_reg_C"/>
    <property type="match status" value="1"/>
</dbReference>
<feature type="modified residue" description="4-aspartylphosphate" evidence="2">
    <location>
        <position position="51"/>
    </location>
</feature>
<dbReference type="InterPro" id="IPR011006">
    <property type="entry name" value="CheY-like_superfamily"/>
</dbReference>
<dbReference type="RefSeq" id="WP_214533976.1">
    <property type="nucleotide sequence ID" value="NZ_JAHFVK010000001.1"/>
</dbReference>
<proteinExistence type="predicted"/>
<evidence type="ECO:0000259" key="4">
    <source>
        <dbReference type="PROSITE" id="PS50110"/>
    </source>
</evidence>
<dbReference type="Proteomes" id="UP000811255">
    <property type="component" value="Unassembled WGS sequence"/>
</dbReference>
<dbReference type="PROSITE" id="PS50110">
    <property type="entry name" value="RESPONSE_REGULATORY"/>
    <property type="match status" value="1"/>
</dbReference>
<feature type="domain" description="Response regulatory" evidence="4">
    <location>
        <begin position="2"/>
        <end position="116"/>
    </location>
</feature>
<dbReference type="SUPFAM" id="SSF46894">
    <property type="entry name" value="C-terminal effector domain of the bipartite response regulators"/>
    <property type="match status" value="1"/>
</dbReference>
<evidence type="ECO:0000313" key="6">
    <source>
        <dbReference type="EMBL" id="MBT2132838.1"/>
    </source>
</evidence>
<feature type="domain" description="OmpR/PhoB-type" evidence="5">
    <location>
        <begin position="126"/>
        <end position="224"/>
    </location>
</feature>
<feature type="DNA-binding region" description="OmpR/PhoB-type" evidence="3">
    <location>
        <begin position="126"/>
        <end position="224"/>
    </location>
</feature>
<keyword evidence="2" id="KW-0597">Phosphoprotein</keyword>
<accession>A0ABS5W0R7</accession>
<protein>
    <submittedName>
        <fullName evidence="6">Response regulator transcription factor</fullName>
    </submittedName>
</protein>
<evidence type="ECO:0000259" key="5">
    <source>
        <dbReference type="PROSITE" id="PS51755"/>
    </source>
</evidence>
<reference evidence="6 7" key="1">
    <citation type="submission" date="2021-05" db="EMBL/GenBank/DDBJ databases">
        <title>Croceibacterium sp. LX-88 genome sequence.</title>
        <authorList>
            <person name="Luo X."/>
        </authorList>
    </citation>
    <scope>NUCLEOTIDE SEQUENCE [LARGE SCALE GENOMIC DNA]</scope>
    <source>
        <strain evidence="6 7">LX-88</strain>
    </source>
</reference>
<dbReference type="SMART" id="SM00448">
    <property type="entry name" value="REC"/>
    <property type="match status" value="1"/>
</dbReference>
<comment type="caution">
    <text evidence="6">The sequence shown here is derived from an EMBL/GenBank/DDBJ whole genome shotgun (WGS) entry which is preliminary data.</text>
</comment>
<dbReference type="EMBL" id="JAHFVK010000001">
    <property type="protein sequence ID" value="MBT2132838.1"/>
    <property type="molecule type" value="Genomic_DNA"/>
</dbReference>
<dbReference type="SMART" id="SM00862">
    <property type="entry name" value="Trans_reg_C"/>
    <property type="match status" value="1"/>
</dbReference>